<evidence type="ECO:0000313" key="3">
    <source>
        <dbReference type="Proteomes" id="UP000031473"/>
    </source>
</evidence>
<gene>
    <name evidence="2" type="ORF">OA86_11690</name>
</gene>
<keyword evidence="1" id="KW-0472">Membrane</keyword>
<dbReference type="OrthoDB" id="1257395at2"/>
<keyword evidence="3" id="KW-1185">Reference proteome</keyword>
<comment type="caution">
    <text evidence="2">The sequence shown here is derived from an EMBL/GenBank/DDBJ whole genome shotgun (WGS) entry which is preliminary data.</text>
</comment>
<dbReference type="RefSeq" id="WP_039353384.1">
    <property type="nucleotide sequence ID" value="NZ_FOLA01000010.1"/>
</dbReference>
<evidence type="ECO:0000256" key="1">
    <source>
        <dbReference type="SAM" id="Phobius"/>
    </source>
</evidence>
<sequence>MKLDKKYLLVPAIILIAGLLFYISKKSQVRESNRTEVSIKTKLIVPEKIDTLQIFRKFVSDFNTHLAKNINSYIDPKLGMAMYYHDGPYPILQVQNSVDQEIDWFMMDIFENVEFASFPNYLGDFKFEKTGFFIVKNEGSFSLSDFDNSYTAHPEEFFLEHQPLEKLCNFRAKAISTAGNTMYNFYFNFKNGKLTLLALEVENVSDIMFANKERPFIAFNDKNDIEKYFENQKIFRDKEQNASIDFDKREITYYDFPNDNPFIFETYKIGRITKDSDKIKSVEIIFYANKNKEEDGFMTYFSNKGTFVVGPMGVRPPYFYEPVKK</sequence>
<proteinExistence type="predicted"/>
<feature type="transmembrane region" description="Helical" evidence="1">
    <location>
        <begin position="7"/>
        <end position="24"/>
    </location>
</feature>
<dbReference type="STRING" id="266749.SAMN05421876_1106"/>
<dbReference type="Proteomes" id="UP000031473">
    <property type="component" value="Unassembled WGS sequence"/>
</dbReference>
<evidence type="ECO:0000313" key="2">
    <source>
        <dbReference type="EMBL" id="KIA88376.1"/>
    </source>
</evidence>
<protein>
    <submittedName>
        <fullName evidence="2">Uncharacterized protein</fullName>
    </submittedName>
</protein>
<accession>A0A0C1CVL1</accession>
<dbReference type="EMBL" id="JSYL01000008">
    <property type="protein sequence ID" value="KIA88376.1"/>
    <property type="molecule type" value="Genomic_DNA"/>
</dbReference>
<reference evidence="2 3" key="1">
    <citation type="submission" date="2014-10" db="EMBL/GenBank/DDBJ databases">
        <title>Kaistella jeonii genome.</title>
        <authorList>
            <person name="Clayton J.T."/>
            <person name="Newman J.D."/>
        </authorList>
    </citation>
    <scope>NUCLEOTIDE SEQUENCE [LARGE SCALE GENOMIC DNA]</scope>
    <source>
        <strain evidence="2 3">DSM 17048</strain>
    </source>
</reference>
<keyword evidence="1" id="KW-1133">Transmembrane helix</keyword>
<name>A0A0C1CVL1_9FLAO</name>
<dbReference type="AlphaFoldDB" id="A0A0C1CVL1"/>
<keyword evidence="1" id="KW-0812">Transmembrane</keyword>
<organism evidence="2 3">
    <name type="scientific">Kaistella jeonii</name>
    <dbReference type="NCBI Taxonomy" id="266749"/>
    <lineage>
        <taxon>Bacteria</taxon>
        <taxon>Pseudomonadati</taxon>
        <taxon>Bacteroidota</taxon>
        <taxon>Flavobacteriia</taxon>
        <taxon>Flavobacteriales</taxon>
        <taxon>Weeksellaceae</taxon>
        <taxon>Chryseobacterium group</taxon>
        <taxon>Kaistella</taxon>
    </lineage>
</organism>